<dbReference type="Gene3D" id="1.20.1050.10">
    <property type="match status" value="1"/>
</dbReference>
<dbReference type="PROSITE" id="PS50405">
    <property type="entry name" value="GST_CTER"/>
    <property type="match status" value="1"/>
</dbReference>
<dbReference type="InterPro" id="IPR010987">
    <property type="entry name" value="Glutathione-S-Trfase_C-like"/>
</dbReference>
<dbReference type="SUPFAM" id="SSF47616">
    <property type="entry name" value="GST C-terminal domain-like"/>
    <property type="match status" value="1"/>
</dbReference>
<dbReference type="AlphaFoldDB" id="A0A367IMY8"/>
<dbReference type="GO" id="GO:0005737">
    <property type="term" value="C:cytoplasm"/>
    <property type="evidence" value="ECO:0007669"/>
    <property type="project" value="TreeGrafter"/>
</dbReference>
<evidence type="ECO:0000259" key="1">
    <source>
        <dbReference type="PROSITE" id="PS50404"/>
    </source>
</evidence>
<evidence type="ECO:0008006" key="5">
    <source>
        <dbReference type="Google" id="ProtNLM"/>
    </source>
</evidence>
<evidence type="ECO:0000313" key="3">
    <source>
        <dbReference type="EMBL" id="RCH79044.1"/>
    </source>
</evidence>
<dbReference type="SUPFAM" id="SSF52833">
    <property type="entry name" value="Thioredoxin-like"/>
    <property type="match status" value="1"/>
</dbReference>
<comment type="caution">
    <text evidence="3">The sequence shown here is derived from an EMBL/GenBank/DDBJ whole genome shotgun (WGS) entry which is preliminary data.</text>
</comment>
<dbReference type="Gene3D" id="3.40.30.10">
    <property type="entry name" value="Glutaredoxin"/>
    <property type="match status" value="1"/>
</dbReference>
<feature type="domain" description="GST N-terminal" evidence="1">
    <location>
        <begin position="1"/>
        <end position="38"/>
    </location>
</feature>
<dbReference type="SFLD" id="SFLDS00019">
    <property type="entry name" value="Glutathione_Transferase_(cytos"/>
    <property type="match status" value="1"/>
</dbReference>
<dbReference type="OrthoDB" id="202840at2759"/>
<proteinExistence type="predicted"/>
<accession>A0A367IMY8</accession>
<reference evidence="3 4" key="1">
    <citation type="journal article" date="2018" name="G3 (Bethesda)">
        <title>Phylogenetic and Phylogenomic Definition of Rhizopus Species.</title>
        <authorList>
            <person name="Gryganskyi A.P."/>
            <person name="Golan J."/>
            <person name="Dolatabadi S."/>
            <person name="Mondo S."/>
            <person name="Robb S."/>
            <person name="Idnurm A."/>
            <person name="Muszewska A."/>
            <person name="Steczkiewicz K."/>
            <person name="Masonjones S."/>
            <person name="Liao H.L."/>
            <person name="Gajdeczka M.T."/>
            <person name="Anike F."/>
            <person name="Vuek A."/>
            <person name="Anishchenko I.M."/>
            <person name="Voigt K."/>
            <person name="de Hoog G.S."/>
            <person name="Smith M.E."/>
            <person name="Heitman J."/>
            <person name="Vilgalys R."/>
            <person name="Stajich J.E."/>
        </authorList>
    </citation>
    <scope>NUCLEOTIDE SEQUENCE [LARGE SCALE GENOMIC DNA]</scope>
    <source>
        <strain evidence="3 4">LSU 92-RS-03</strain>
    </source>
</reference>
<dbReference type="SFLD" id="SFLDG00358">
    <property type="entry name" value="Main_(cytGST)"/>
    <property type="match status" value="1"/>
</dbReference>
<dbReference type="Proteomes" id="UP000253551">
    <property type="component" value="Unassembled WGS sequence"/>
</dbReference>
<feature type="domain" description="GST C-terminal" evidence="2">
    <location>
        <begin position="43"/>
        <end position="173"/>
    </location>
</feature>
<dbReference type="InterPro" id="IPR036249">
    <property type="entry name" value="Thioredoxin-like_sf"/>
</dbReference>
<dbReference type="PROSITE" id="PS50404">
    <property type="entry name" value="GST_NTER"/>
    <property type="match status" value="1"/>
</dbReference>
<dbReference type="InterPro" id="IPR041695">
    <property type="entry name" value="GST_C_5"/>
</dbReference>
<dbReference type="Pfam" id="PF13417">
    <property type="entry name" value="GST_N_3"/>
    <property type="match status" value="1"/>
</dbReference>
<dbReference type="PANTHER" id="PTHR43968:SF6">
    <property type="entry name" value="GLUTATHIONE S-TRANSFERASE OMEGA"/>
    <property type="match status" value="1"/>
</dbReference>
<name>A0A367IMY8_RHIST</name>
<organism evidence="3 4">
    <name type="scientific">Rhizopus stolonifer</name>
    <name type="common">Rhizopus nigricans</name>
    <dbReference type="NCBI Taxonomy" id="4846"/>
    <lineage>
        <taxon>Eukaryota</taxon>
        <taxon>Fungi</taxon>
        <taxon>Fungi incertae sedis</taxon>
        <taxon>Mucoromycota</taxon>
        <taxon>Mucoromycotina</taxon>
        <taxon>Mucoromycetes</taxon>
        <taxon>Mucorales</taxon>
        <taxon>Mucorineae</taxon>
        <taxon>Rhizopodaceae</taxon>
        <taxon>Rhizopus</taxon>
    </lineage>
</organism>
<dbReference type="InterPro" id="IPR004045">
    <property type="entry name" value="Glutathione_S-Trfase_N"/>
</dbReference>
<sequence>YGKINPELKVPAFTVGGQNIAESLVIIEYVNDRFPEKNLLPQDPLKRAYIRYFIEFFSTKINSEFFKYLFNYKGEKAFENYEKNVSEAFERFNELLVQQSSSGPYFLGNEYSLADIAIAPFVARILGFNKLFLDGYEFEALKKYPRITEFFTGVLSRPSFNETYCGDQAYIDILAKKFNVVKQ</sequence>
<dbReference type="InterPro" id="IPR036282">
    <property type="entry name" value="Glutathione-S-Trfase_C_sf"/>
</dbReference>
<dbReference type="InterPro" id="IPR040079">
    <property type="entry name" value="Glutathione_S-Trfase"/>
</dbReference>
<dbReference type="STRING" id="4846.A0A367IMY8"/>
<protein>
    <recommendedName>
        <fullName evidence="5">Glutathione S-transferase</fullName>
    </recommendedName>
</protein>
<keyword evidence="4" id="KW-1185">Reference proteome</keyword>
<dbReference type="PANTHER" id="PTHR43968">
    <property type="match status" value="1"/>
</dbReference>
<gene>
    <name evidence="3" type="ORF">CU098_006878</name>
</gene>
<dbReference type="EMBL" id="PJQM01006821">
    <property type="protein sequence ID" value="RCH79044.1"/>
    <property type="molecule type" value="Genomic_DNA"/>
</dbReference>
<feature type="non-terminal residue" evidence="3">
    <location>
        <position position="1"/>
    </location>
</feature>
<dbReference type="InterPro" id="IPR050983">
    <property type="entry name" value="GST_Omega/HSP26"/>
</dbReference>
<evidence type="ECO:0000313" key="4">
    <source>
        <dbReference type="Proteomes" id="UP000253551"/>
    </source>
</evidence>
<dbReference type="CDD" id="cd00299">
    <property type="entry name" value="GST_C_family"/>
    <property type="match status" value="1"/>
</dbReference>
<dbReference type="Pfam" id="PF16865">
    <property type="entry name" value="GST_C_5"/>
    <property type="match status" value="1"/>
</dbReference>
<evidence type="ECO:0000259" key="2">
    <source>
        <dbReference type="PROSITE" id="PS50405"/>
    </source>
</evidence>